<protein>
    <recommendedName>
        <fullName evidence="1">HTH marR-type domain-containing protein</fullName>
    </recommendedName>
</protein>
<proteinExistence type="predicted"/>
<name>A0A087LX08_9HYPH</name>
<dbReference type="InterPro" id="IPR039422">
    <property type="entry name" value="MarR/SlyA-like"/>
</dbReference>
<sequence>MDYALEDCLIMNTRKAARALTRRADHQLRSVGITAAQFNILGALSTNSAASITEMASFLAVDRTTLSRNLAVLERRKLVSAGPGDLARMRRIALTPEGRKAFDAALPIWRQAQDELRTVLTNPDFQTTLTGLRHLAKL</sequence>
<dbReference type="GO" id="GO:0006950">
    <property type="term" value="P:response to stress"/>
    <property type="evidence" value="ECO:0007669"/>
    <property type="project" value="TreeGrafter"/>
</dbReference>
<accession>A0A087LX08</accession>
<dbReference type="GO" id="GO:0003700">
    <property type="term" value="F:DNA-binding transcription factor activity"/>
    <property type="evidence" value="ECO:0007669"/>
    <property type="project" value="InterPro"/>
</dbReference>
<dbReference type="InterPro" id="IPR036388">
    <property type="entry name" value="WH-like_DNA-bd_sf"/>
</dbReference>
<dbReference type="Gene3D" id="1.10.10.10">
    <property type="entry name" value="Winged helix-like DNA-binding domain superfamily/Winged helix DNA-binding domain"/>
    <property type="match status" value="1"/>
</dbReference>
<comment type="caution">
    <text evidence="2">The sequence shown here is derived from an EMBL/GenBank/DDBJ whole genome shotgun (WGS) entry which is preliminary data.</text>
</comment>
<dbReference type="InterPro" id="IPR000835">
    <property type="entry name" value="HTH_MarR-typ"/>
</dbReference>
<evidence type="ECO:0000259" key="1">
    <source>
        <dbReference type="PROSITE" id="PS50995"/>
    </source>
</evidence>
<dbReference type="InterPro" id="IPR036390">
    <property type="entry name" value="WH_DNA-bd_sf"/>
</dbReference>
<keyword evidence="3" id="KW-1185">Reference proteome</keyword>
<dbReference type="SUPFAM" id="SSF46785">
    <property type="entry name" value="Winged helix' DNA-binding domain"/>
    <property type="match status" value="1"/>
</dbReference>
<dbReference type="EMBL" id="JQGC01000030">
    <property type="protein sequence ID" value="KFL29161.1"/>
    <property type="molecule type" value="Genomic_DNA"/>
</dbReference>
<feature type="domain" description="HTH marR-type" evidence="1">
    <location>
        <begin position="6"/>
        <end position="137"/>
    </location>
</feature>
<evidence type="ECO:0000313" key="3">
    <source>
        <dbReference type="Proteomes" id="UP000028981"/>
    </source>
</evidence>
<organism evidence="2 3">
    <name type="scientific">Devosia riboflavina</name>
    <dbReference type="NCBI Taxonomy" id="46914"/>
    <lineage>
        <taxon>Bacteria</taxon>
        <taxon>Pseudomonadati</taxon>
        <taxon>Pseudomonadota</taxon>
        <taxon>Alphaproteobacteria</taxon>
        <taxon>Hyphomicrobiales</taxon>
        <taxon>Devosiaceae</taxon>
        <taxon>Devosia</taxon>
    </lineage>
</organism>
<reference evidence="2 3" key="1">
    <citation type="submission" date="2014-08" db="EMBL/GenBank/DDBJ databases">
        <authorList>
            <person name="Hassan Y.I."/>
            <person name="Lepp D."/>
            <person name="Zhou T."/>
        </authorList>
    </citation>
    <scope>NUCLEOTIDE SEQUENCE [LARGE SCALE GENOMIC DNA]</scope>
    <source>
        <strain evidence="2 3">IFO13584</strain>
    </source>
</reference>
<dbReference type="SMART" id="SM00347">
    <property type="entry name" value="HTH_MARR"/>
    <property type="match status" value="1"/>
</dbReference>
<dbReference type="STRING" id="46914.JP75_22545"/>
<dbReference type="Proteomes" id="UP000028981">
    <property type="component" value="Unassembled WGS sequence"/>
</dbReference>
<dbReference type="AlphaFoldDB" id="A0A087LX08"/>
<evidence type="ECO:0000313" key="2">
    <source>
        <dbReference type="EMBL" id="KFL29161.1"/>
    </source>
</evidence>
<gene>
    <name evidence="2" type="ORF">JP75_22545</name>
</gene>
<dbReference type="PROSITE" id="PS50995">
    <property type="entry name" value="HTH_MARR_2"/>
    <property type="match status" value="1"/>
</dbReference>
<dbReference type="PANTHER" id="PTHR33164">
    <property type="entry name" value="TRANSCRIPTIONAL REGULATOR, MARR FAMILY"/>
    <property type="match status" value="1"/>
</dbReference>
<dbReference type="Pfam" id="PF12802">
    <property type="entry name" value="MarR_2"/>
    <property type="match status" value="1"/>
</dbReference>
<dbReference type="PANTHER" id="PTHR33164:SF105">
    <property type="entry name" value="TRANSCRIPTIONAL REPRESSOR PROTEIN-RELATED"/>
    <property type="match status" value="1"/>
</dbReference>